<comment type="caution">
    <text evidence="2">The sequence shown here is derived from an EMBL/GenBank/DDBJ whole genome shotgun (WGS) entry which is preliminary data.</text>
</comment>
<proteinExistence type="predicted"/>
<sequence>MRRRPTARRRLPRVPYLLPSRTERETTMSKHTLSLTLAAALLTAAATTAHAASPTLYGNRAAFMAATTGHQVQDFEGFADGTSLLGVEVLPGVTLSTNLDRLEIFQGSGDKEAFATSRDGAEAWYDITLTGGIHAFGFDVDAFDPATPGPAFLSFLFADGDTTYTEIPILPVNATEQDPLFFGIVSDVAVVGIRWAEGPEIGGIACCEETALDNLVVAAPVPEPGTMALFLGGAGALAAWRRRRGAHGPAR</sequence>
<evidence type="ECO:0000259" key="1">
    <source>
        <dbReference type="Pfam" id="PF07589"/>
    </source>
</evidence>
<evidence type="ECO:0000313" key="2">
    <source>
        <dbReference type="EMBL" id="RVT49394.1"/>
    </source>
</evidence>
<dbReference type="EMBL" id="SACT01000008">
    <property type="protein sequence ID" value="RVT49394.1"/>
    <property type="molecule type" value="Genomic_DNA"/>
</dbReference>
<name>A0A437JR87_9BURK</name>
<dbReference type="InterPro" id="IPR013424">
    <property type="entry name" value="Ice-binding_C"/>
</dbReference>
<protein>
    <submittedName>
        <fullName evidence="2">PEP-CTERM sorting domain-containing protein</fullName>
    </submittedName>
</protein>
<dbReference type="AlphaFoldDB" id="A0A437JR87"/>
<reference evidence="2 3" key="1">
    <citation type="submission" date="2019-01" db="EMBL/GenBank/DDBJ databases">
        <authorList>
            <person name="Chen W.-M."/>
        </authorList>
    </citation>
    <scope>NUCLEOTIDE SEQUENCE [LARGE SCALE GENOMIC DNA]</scope>
    <source>
        <strain evidence="2 3">ICH-3</strain>
    </source>
</reference>
<feature type="domain" description="Ice-binding protein C-terminal" evidence="1">
    <location>
        <begin position="220"/>
        <end position="243"/>
    </location>
</feature>
<gene>
    <name evidence="2" type="ORF">ENE75_20185</name>
</gene>
<keyword evidence="3" id="KW-1185">Reference proteome</keyword>
<organism evidence="2 3">
    <name type="scientific">Rubrivivax albus</name>
    <dbReference type="NCBI Taxonomy" id="2499835"/>
    <lineage>
        <taxon>Bacteria</taxon>
        <taxon>Pseudomonadati</taxon>
        <taxon>Pseudomonadota</taxon>
        <taxon>Betaproteobacteria</taxon>
        <taxon>Burkholderiales</taxon>
        <taxon>Sphaerotilaceae</taxon>
        <taxon>Rubrivivax</taxon>
    </lineage>
</organism>
<dbReference type="NCBIfam" id="TIGR02595">
    <property type="entry name" value="PEP_CTERM"/>
    <property type="match status" value="1"/>
</dbReference>
<dbReference type="Pfam" id="PF07589">
    <property type="entry name" value="PEP-CTERM"/>
    <property type="match status" value="1"/>
</dbReference>
<dbReference type="Proteomes" id="UP000288178">
    <property type="component" value="Unassembled WGS sequence"/>
</dbReference>
<evidence type="ECO:0000313" key="3">
    <source>
        <dbReference type="Proteomes" id="UP000288178"/>
    </source>
</evidence>
<accession>A0A437JR87</accession>